<evidence type="ECO:0000256" key="2">
    <source>
        <dbReference type="ARBA" id="ARBA00019841"/>
    </source>
</evidence>
<dbReference type="SUPFAM" id="SSF64182">
    <property type="entry name" value="DHH phosphoesterases"/>
    <property type="match status" value="1"/>
</dbReference>
<comment type="similarity">
    <text evidence="1">Belongs to the RecJ family.</text>
</comment>
<dbReference type="GO" id="GO:0003676">
    <property type="term" value="F:nucleic acid binding"/>
    <property type="evidence" value="ECO:0007669"/>
    <property type="project" value="InterPro"/>
</dbReference>
<keyword evidence="3" id="KW-0540">Nuclease</keyword>
<feature type="domain" description="DDH" evidence="6">
    <location>
        <begin position="82"/>
        <end position="227"/>
    </location>
</feature>
<evidence type="ECO:0000256" key="4">
    <source>
        <dbReference type="ARBA" id="ARBA00022801"/>
    </source>
</evidence>
<dbReference type="EMBL" id="AENT01000016">
    <property type="protein sequence ID" value="EFR42802.1"/>
    <property type="molecule type" value="Genomic_DNA"/>
</dbReference>
<keyword evidence="4 9" id="KW-0378">Hydrolase</keyword>
<organism evidence="9 10">
    <name type="scientific">Dialister micraerophilus UPII 345-E</name>
    <dbReference type="NCBI Taxonomy" id="910314"/>
    <lineage>
        <taxon>Bacteria</taxon>
        <taxon>Bacillati</taxon>
        <taxon>Bacillota</taxon>
        <taxon>Negativicutes</taxon>
        <taxon>Veillonellales</taxon>
        <taxon>Veillonellaceae</taxon>
        <taxon>Dialister</taxon>
    </lineage>
</organism>
<feature type="domain" description="DHHA1" evidence="7">
    <location>
        <begin position="356"/>
        <end position="446"/>
    </location>
</feature>
<evidence type="ECO:0000259" key="6">
    <source>
        <dbReference type="Pfam" id="PF01368"/>
    </source>
</evidence>
<proteinExistence type="inferred from homology"/>
<evidence type="ECO:0000313" key="10">
    <source>
        <dbReference type="Proteomes" id="UP000004594"/>
    </source>
</evidence>
<comment type="caution">
    <text evidence="9">The sequence shown here is derived from an EMBL/GenBank/DDBJ whole genome shotgun (WGS) entry which is preliminary data.</text>
</comment>
<dbReference type="PANTHER" id="PTHR30255">
    <property type="entry name" value="SINGLE-STRANDED-DNA-SPECIFIC EXONUCLEASE RECJ"/>
    <property type="match status" value="1"/>
</dbReference>
<dbReference type="GO" id="GO:0006281">
    <property type="term" value="P:DNA repair"/>
    <property type="evidence" value="ECO:0007669"/>
    <property type="project" value="InterPro"/>
</dbReference>
<dbReference type="Pfam" id="PF02272">
    <property type="entry name" value="DHHA1"/>
    <property type="match status" value="1"/>
</dbReference>
<dbReference type="Proteomes" id="UP000004594">
    <property type="component" value="Unassembled WGS sequence"/>
</dbReference>
<gene>
    <name evidence="9" type="primary">recJ</name>
    <name evidence="9" type="ORF">HMPREF9220_0920</name>
</gene>
<dbReference type="InterPro" id="IPR003156">
    <property type="entry name" value="DHHA1_dom"/>
</dbReference>
<protein>
    <recommendedName>
        <fullName evidence="2">Single-stranded-DNA-specific exonuclease RecJ</fullName>
    </recommendedName>
</protein>
<feature type="domain" description="RecJ OB" evidence="8">
    <location>
        <begin position="463"/>
        <end position="565"/>
    </location>
</feature>
<dbReference type="AlphaFoldDB" id="E4L8V1"/>
<dbReference type="Gene3D" id="3.10.310.30">
    <property type="match status" value="1"/>
</dbReference>
<dbReference type="InterPro" id="IPR038763">
    <property type="entry name" value="DHH_sf"/>
</dbReference>
<name>E4L8V1_9FIRM</name>
<evidence type="ECO:0000256" key="1">
    <source>
        <dbReference type="ARBA" id="ARBA00005915"/>
    </source>
</evidence>
<dbReference type="RefSeq" id="WP_007554563.1">
    <property type="nucleotide sequence ID" value="NZ_AENT01000016.1"/>
</dbReference>
<dbReference type="InterPro" id="IPR051673">
    <property type="entry name" value="SSDNA_exonuclease_RecJ"/>
</dbReference>
<dbReference type="InterPro" id="IPR041122">
    <property type="entry name" value="RecJ_OB"/>
</dbReference>
<evidence type="ECO:0000259" key="8">
    <source>
        <dbReference type="Pfam" id="PF17768"/>
    </source>
</evidence>
<evidence type="ECO:0000313" key="9">
    <source>
        <dbReference type="EMBL" id="EFR42802.1"/>
    </source>
</evidence>
<evidence type="ECO:0000256" key="3">
    <source>
        <dbReference type="ARBA" id="ARBA00022722"/>
    </source>
</evidence>
<dbReference type="PANTHER" id="PTHR30255:SF2">
    <property type="entry name" value="SINGLE-STRANDED-DNA-SPECIFIC EXONUCLEASE RECJ"/>
    <property type="match status" value="1"/>
</dbReference>
<dbReference type="InterPro" id="IPR004610">
    <property type="entry name" value="RecJ"/>
</dbReference>
<accession>E4L8V1</accession>
<sequence length="663" mass="76297">MSKYKWNLEEKNKEVAVIPDFFKKENISDALARIMIRRGINSEDILIPFLHGSLNELENPFVMKGMKSAVDRILIAINKNENIVIFGDYDVDGITSTSILYRFFKNLGVNVGYYIPDRETEGYGPNVNAINNLAKKYDLLITVDCGIAATKIFKEASKDIDVIVTDHHMPPDELPDVISVIDPHQKDCEYHFSEMAGCGVAYSLCRAIYLKKFNKDYFNDIELVALGTIADVVSLTDENRIFVKEGLKRLINTENKGLKALLYETGILKENEENQKKMIRSENISFIIAPRLNAAGRINHAKIGVELLTSTNDCEAKELAKKLCEINSERQKIEREIYGYAQDIVKKKDLSKEKTIVIAGENWHPGVIGIVASRLLDTYNKPSFVISIKDGVGKGSCRSIPGFNIYEALKAHSDILLQFGGHKMAAGFSIKEENIKLFEERMIKYTNEKITDEDCIPILEIEENISLNEITLDFIRSLDILEPFGCDNPKPLFLSKEILVNKTRRIGNENKHFKFSTFNNKEEIEGVFWNYENNSFCNQGQLIDVVYEPEIHNWYGEHVQLNCKDIEISYESTLNRDILVKIYNSLRKCNIRYLNENKLVEFIFEDVNYSINKIIIKLGLKVFVELGILSIFYKKYELFYKFNFFNKKFNLEDSETYKKYNNC</sequence>
<dbReference type="InterPro" id="IPR001667">
    <property type="entry name" value="DDH_dom"/>
</dbReference>
<evidence type="ECO:0000256" key="5">
    <source>
        <dbReference type="ARBA" id="ARBA00022839"/>
    </source>
</evidence>
<keyword evidence="5 9" id="KW-0269">Exonuclease</keyword>
<reference evidence="9 10" key="1">
    <citation type="submission" date="2010-11" db="EMBL/GenBank/DDBJ databases">
        <authorList>
            <person name="Durkin A.S."/>
            <person name="Madupu R."/>
            <person name="Torralba M."/>
            <person name="Gillis M."/>
            <person name="Methe B."/>
            <person name="Sutton G."/>
            <person name="Nelson K.E."/>
        </authorList>
    </citation>
    <scope>NUCLEOTIDE SEQUENCE [LARGE SCALE GENOMIC DNA]</scope>
    <source>
        <strain evidence="9 10">UPII 345-E</strain>
    </source>
</reference>
<dbReference type="GO" id="GO:0008409">
    <property type="term" value="F:5'-3' exonuclease activity"/>
    <property type="evidence" value="ECO:0007669"/>
    <property type="project" value="InterPro"/>
</dbReference>
<dbReference type="Gene3D" id="3.90.1640.30">
    <property type="match status" value="1"/>
</dbReference>
<dbReference type="GO" id="GO:0006310">
    <property type="term" value="P:DNA recombination"/>
    <property type="evidence" value="ECO:0007669"/>
    <property type="project" value="InterPro"/>
</dbReference>
<evidence type="ECO:0000259" key="7">
    <source>
        <dbReference type="Pfam" id="PF02272"/>
    </source>
</evidence>
<dbReference type="Pfam" id="PF01368">
    <property type="entry name" value="DHH"/>
    <property type="match status" value="1"/>
</dbReference>
<dbReference type="NCBIfam" id="TIGR00644">
    <property type="entry name" value="recJ"/>
    <property type="match status" value="1"/>
</dbReference>
<dbReference type="Pfam" id="PF17768">
    <property type="entry name" value="RecJ_OB"/>
    <property type="match status" value="1"/>
</dbReference>
<dbReference type="OrthoDB" id="9809852at2"/>
<dbReference type="eggNOG" id="COG0608">
    <property type="taxonomic scope" value="Bacteria"/>
</dbReference>